<feature type="non-terminal residue" evidence="1">
    <location>
        <position position="1"/>
    </location>
</feature>
<evidence type="ECO:0000313" key="2">
    <source>
        <dbReference type="Proteomes" id="UP001529510"/>
    </source>
</evidence>
<feature type="non-terminal residue" evidence="1">
    <location>
        <position position="53"/>
    </location>
</feature>
<sequence length="53" mass="5438">NTEALTAADADTAAAAMTNAAIGAVYLQFINSRVCGSGVCDGQRSSLMIQYQP</sequence>
<dbReference type="EMBL" id="JAMKFB020000022">
    <property type="protein sequence ID" value="KAL0161687.1"/>
    <property type="molecule type" value="Genomic_DNA"/>
</dbReference>
<comment type="caution">
    <text evidence="1">The sequence shown here is derived from an EMBL/GenBank/DDBJ whole genome shotgun (WGS) entry which is preliminary data.</text>
</comment>
<reference evidence="1 2" key="1">
    <citation type="submission" date="2024-05" db="EMBL/GenBank/DDBJ databases">
        <title>Genome sequencing and assembly of Indian major carp, Cirrhinus mrigala (Hamilton, 1822).</title>
        <authorList>
            <person name="Mohindra V."/>
            <person name="Chowdhury L.M."/>
            <person name="Lal K."/>
            <person name="Jena J.K."/>
        </authorList>
    </citation>
    <scope>NUCLEOTIDE SEQUENCE [LARGE SCALE GENOMIC DNA]</scope>
    <source>
        <strain evidence="1">CM1030</strain>
        <tissue evidence="1">Blood</tissue>
    </source>
</reference>
<gene>
    <name evidence="1" type="ORF">M9458_045412</name>
</gene>
<protein>
    <submittedName>
        <fullName evidence="1">Uncharacterized protein</fullName>
    </submittedName>
</protein>
<dbReference type="Proteomes" id="UP001529510">
    <property type="component" value="Unassembled WGS sequence"/>
</dbReference>
<name>A0ABD0NI94_CIRMR</name>
<evidence type="ECO:0000313" key="1">
    <source>
        <dbReference type="EMBL" id="KAL0161687.1"/>
    </source>
</evidence>
<accession>A0ABD0NI94</accession>
<dbReference type="AlphaFoldDB" id="A0ABD0NI94"/>
<proteinExistence type="predicted"/>
<keyword evidence="2" id="KW-1185">Reference proteome</keyword>
<organism evidence="1 2">
    <name type="scientific">Cirrhinus mrigala</name>
    <name type="common">Mrigala</name>
    <dbReference type="NCBI Taxonomy" id="683832"/>
    <lineage>
        <taxon>Eukaryota</taxon>
        <taxon>Metazoa</taxon>
        <taxon>Chordata</taxon>
        <taxon>Craniata</taxon>
        <taxon>Vertebrata</taxon>
        <taxon>Euteleostomi</taxon>
        <taxon>Actinopterygii</taxon>
        <taxon>Neopterygii</taxon>
        <taxon>Teleostei</taxon>
        <taxon>Ostariophysi</taxon>
        <taxon>Cypriniformes</taxon>
        <taxon>Cyprinidae</taxon>
        <taxon>Labeoninae</taxon>
        <taxon>Labeonini</taxon>
        <taxon>Cirrhinus</taxon>
    </lineage>
</organism>